<organism evidence="1 2">
    <name type="scientific">Iningainema tapete BLCC-T55</name>
    <dbReference type="NCBI Taxonomy" id="2748662"/>
    <lineage>
        <taxon>Bacteria</taxon>
        <taxon>Bacillati</taxon>
        <taxon>Cyanobacteriota</taxon>
        <taxon>Cyanophyceae</taxon>
        <taxon>Nostocales</taxon>
        <taxon>Scytonemataceae</taxon>
        <taxon>Iningainema tapete</taxon>
    </lineage>
</organism>
<protein>
    <submittedName>
        <fullName evidence="1">Transposase</fullName>
    </submittedName>
</protein>
<gene>
    <name evidence="1" type="ORF">ICL16_15790</name>
</gene>
<reference evidence="1" key="1">
    <citation type="submission" date="2020-09" db="EMBL/GenBank/DDBJ databases">
        <title>Iningainema tapete sp. nov. (Scytonemataceae, Cyanobacteria) from greenhouses in central Florida (USA) produces two types of nodularin with biosynthetic potential for microcystin-LR and anabaenopeptins.</title>
        <authorList>
            <person name="Berthold D.E."/>
            <person name="Lefler F.W."/>
            <person name="Huang I.-S."/>
            <person name="Abdulla H."/>
            <person name="Zimba P.V."/>
            <person name="Laughinghouse H.D. IV."/>
        </authorList>
    </citation>
    <scope>NUCLEOTIDE SEQUENCE</scope>
    <source>
        <strain evidence="1">BLCCT55</strain>
    </source>
</reference>
<dbReference type="RefSeq" id="WP_190829367.1">
    <property type="nucleotide sequence ID" value="NZ_CAWPPI010000054.1"/>
</dbReference>
<dbReference type="EMBL" id="JACXAE010000054">
    <property type="protein sequence ID" value="MBD2773496.1"/>
    <property type="molecule type" value="Genomic_DNA"/>
</dbReference>
<evidence type="ECO:0000313" key="1">
    <source>
        <dbReference type="EMBL" id="MBD2773496.1"/>
    </source>
</evidence>
<dbReference type="PANTHER" id="PTHR35586">
    <property type="entry name" value="SLL1691 PROTEIN"/>
    <property type="match status" value="1"/>
</dbReference>
<dbReference type="PANTHER" id="PTHR35586:SF1">
    <property type="entry name" value="SLL1691 PROTEIN"/>
    <property type="match status" value="1"/>
</dbReference>
<name>A0A8J6XM64_9CYAN</name>
<dbReference type="AlphaFoldDB" id="A0A8J6XM64"/>
<sequence length="312" mass="36539">MSEPNADYDNPWKEALSEYFEPFLQFFFPQVHALIDWSKSPQSLDKELQQITPSSDSGLRIVDKLFQVWRKDNQEAWILIHIEVQSQEQSNFAQRMYIYNYRAFDLFLKPVISLAILGDEQSSWRPSSYGYALGGCEVSLKFPVAKLLDYQTEWENLQQSNNPFASVVMAHLKTKATTGKPQEREQLKWSLVRGLYERGYERHDIIKLFQVIDQMMTLPKELQQSFEEKLTRYEEERKMPLLSNMELRGTRQTFKSNIISLLQKRFETVPSELIEAINSIDDISELQRLLLETVSVNSVADFQQLLSQNPYS</sequence>
<accession>A0A8J6XM64</accession>
<keyword evidence="2" id="KW-1185">Reference proteome</keyword>
<proteinExistence type="predicted"/>
<comment type="caution">
    <text evidence="1">The sequence shown here is derived from an EMBL/GenBank/DDBJ whole genome shotgun (WGS) entry which is preliminary data.</text>
</comment>
<dbReference type="Proteomes" id="UP000629098">
    <property type="component" value="Unassembled WGS sequence"/>
</dbReference>
<evidence type="ECO:0000313" key="2">
    <source>
        <dbReference type="Proteomes" id="UP000629098"/>
    </source>
</evidence>